<dbReference type="Proteomes" id="UP001151760">
    <property type="component" value="Unassembled WGS sequence"/>
</dbReference>
<reference evidence="1" key="1">
    <citation type="journal article" date="2022" name="Int. J. Mol. Sci.">
        <title>Draft Genome of Tanacetum Coccineum: Genomic Comparison of Closely Related Tanacetum-Family Plants.</title>
        <authorList>
            <person name="Yamashiro T."/>
            <person name="Shiraishi A."/>
            <person name="Nakayama K."/>
            <person name="Satake H."/>
        </authorList>
    </citation>
    <scope>NUCLEOTIDE SEQUENCE</scope>
</reference>
<dbReference type="InterPro" id="IPR052957">
    <property type="entry name" value="Auxin_embryo_med"/>
</dbReference>
<sequence>MQIASEKMVFIIDLIKLSHDAPTVIDSCLIRIFHSPRILKHGYMPPSESVMLDSSIGHLLQKGSVLVDIPLVDIKFYRDDIKSYKEELKAIGVEFENKDACEFIGERLMSIAASSKLTRDRVLSILKFIQFLG</sequence>
<gene>
    <name evidence="1" type="ORF">Tco_0838708</name>
</gene>
<dbReference type="PANTHER" id="PTHR32387">
    <property type="entry name" value="WU:FJ29H11"/>
    <property type="match status" value="1"/>
</dbReference>
<keyword evidence="2" id="KW-1185">Reference proteome</keyword>
<name>A0ABQ5ASG8_9ASTR</name>
<organism evidence="1 2">
    <name type="scientific">Tanacetum coccineum</name>
    <dbReference type="NCBI Taxonomy" id="301880"/>
    <lineage>
        <taxon>Eukaryota</taxon>
        <taxon>Viridiplantae</taxon>
        <taxon>Streptophyta</taxon>
        <taxon>Embryophyta</taxon>
        <taxon>Tracheophyta</taxon>
        <taxon>Spermatophyta</taxon>
        <taxon>Magnoliopsida</taxon>
        <taxon>eudicotyledons</taxon>
        <taxon>Gunneridae</taxon>
        <taxon>Pentapetalae</taxon>
        <taxon>asterids</taxon>
        <taxon>campanulids</taxon>
        <taxon>Asterales</taxon>
        <taxon>Asteraceae</taxon>
        <taxon>Asteroideae</taxon>
        <taxon>Anthemideae</taxon>
        <taxon>Anthemidinae</taxon>
        <taxon>Tanacetum</taxon>
    </lineage>
</organism>
<reference evidence="1" key="2">
    <citation type="submission" date="2022-01" db="EMBL/GenBank/DDBJ databases">
        <authorList>
            <person name="Yamashiro T."/>
            <person name="Shiraishi A."/>
            <person name="Satake H."/>
            <person name="Nakayama K."/>
        </authorList>
    </citation>
    <scope>NUCLEOTIDE SEQUENCE</scope>
</reference>
<dbReference type="Gene3D" id="3.30.420.10">
    <property type="entry name" value="Ribonuclease H-like superfamily/Ribonuclease H"/>
    <property type="match status" value="1"/>
</dbReference>
<proteinExistence type="predicted"/>
<protein>
    <submittedName>
        <fullName evidence="1">DNA binding, ATP binding protein</fullName>
    </submittedName>
</protein>
<dbReference type="EMBL" id="BQNB010012495">
    <property type="protein sequence ID" value="GJT04246.1"/>
    <property type="molecule type" value="Genomic_DNA"/>
</dbReference>
<evidence type="ECO:0000313" key="2">
    <source>
        <dbReference type="Proteomes" id="UP001151760"/>
    </source>
</evidence>
<dbReference type="InterPro" id="IPR036397">
    <property type="entry name" value="RNaseH_sf"/>
</dbReference>
<dbReference type="PANTHER" id="PTHR32387:SF3">
    <property type="entry name" value="ATP_DNA BINDING PROTEIN"/>
    <property type="match status" value="1"/>
</dbReference>
<accession>A0ABQ5ASG8</accession>
<comment type="caution">
    <text evidence="1">The sequence shown here is derived from an EMBL/GenBank/DDBJ whole genome shotgun (WGS) entry which is preliminary data.</text>
</comment>
<evidence type="ECO:0000313" key="1">
    <source>
        <dbReference type="EMBL" id="GJT04246.1"/>
    </source>
</evidence>